<feature type="transmembrane region" description="Helical" evidence="1">
    <location>
        <begin position="103"/>
        <end position="121"/>
    </location>
</feature>
<keyword evidence="1" id="KW-0812">Transmembrane</keyword>
<dbReference type="RefSeq" id="WP_311193950.1">
    <property type="nucleotide sequence ID" value="NZ_JASBAM010000001.1"/>
</dbReference>
<keyword evidence="3" id="KW-1185">Reference proteome</keyword>
<evidence type="ECO:0000313" key="2">
    <source>
        <dbReference type="EMBL" id="MDT0113522.1"/>
    </source>
</evidence>
<feature type="transmembrane region" description="Helical" evidence="1">
    <location>
        <begin position="21"/>
        <end position="42"/>
    </location>
</feature>
<name>A0ABU2ILG3_9LIST</name>
<sequence>MKLVSKTCTYASQKGTKNMLLIAKVLLWFGIILEFLFAQIPISGSEDTLSPTIEIDWIGILLLTHCVALIIVSSLASRKQIIFVLISGILLLSANLINDMYISPLLGSLYISAGIIATFCNQKKDKTNRDL</sequence>
<proteinExistence type="predicted"/>
<reference evidence="2 3" key="1">
    <citation type="submission" date="2023-05" db="EMBL/GenBank/DDBJ databases">
        <title>A Combination of Whole Genome Sequencing and Metagenomics Reveals Diversity of Listeria spp. in Soil Collected from the Nantahala National Forest.</title>
        <authorList>
            <person name="Wang J."/>
            <person name="Schamp C.N."/>
            <person name="Hudson L.K."/>
            <person name="Chaggar H.K."/>
            <person name="Bryan D.W."/>
            <person name="Radosevich M."/>
            <person name="Denes T.G."/>
        </authorList>
    </citation>
    <scope>NUCLEOTIDE SEQUENCE [LARGE SCALE GENOMIC DNA]</scope>
    <source>
        <strain evidence="2 3">UTK S2-0002</strain>
    </source>
</reference>
<dbReference type="EMBL" id="JASBAM010000001">
    <property type="protein sequence ID" value="MDT0113522.1"/>
    <property type="molecule type" value="Genomic_DNA"/>
</dbReference>
<evidence type="ECO:0000256" key="1">
    <source>
        <dbReference type="SAM" id="Phobius"/>
    </source>
</evidence>
<keyword evidence="1" id="KW-0472">Membrane</keyword>
<accession>A0ABU2ILG3</accession>
<evidence type="ECO:0000313" key="3">
    <source>
        <dbReference type="Proteomes" id="UP001252688"/>
    </source>
</evidence>
<dbReference type="Proteomes" id="UP001252688">
    <property type="component" value="Unassembled WGS sequence"/>
</dbReference>
<gene>
    <name evidence="2" type="ORF">QJV37_05180</name>
</gene>
<keyword evidence="1" id="KW-1133">Transmembrane helix</keyword>
<feature type="transmembrane region" description="Helical" evidence="1">
    <location>
        <begin position="81"/>
        <end position="97"/>
    </location>
</feature>
<protein>
    <submittedName>
        <fullName evidence="2">Uncharacterized protein</fullName>
    </submittedName>
</protein>
<organism evidence="2 3">
    <name type="scientific">Listeria cossartiae subsp. cayugensis</name>
    <dbReference type="NCBI Taxonomy" id="2713505"/>
    <lineage>
        <taxon>Bacteria</taxon>
        <taxon>Bacillati</taxon>
        <taxon>Bacillota</taxon>
        <taxon>Bacilli</taxon>
        <taxon>Bacillales</taxon>
        <taxon>Listeriaceae</taxon>
        <taxon>Listeria</taxon>
        <taxon>Listeria cossartiae</taxon>
    </lineage>
</organism>
<feature type="transmembrane region" description="Helical" evidence="1">
    <location>
        <begin position="57"/>
        <end position="76"/>
    </location>
</feature>
<comment type="caution">
    <text evidence="2">The sequence shown here is derived from an EMBL/GenBank/DDBJ whole genome shotgun (WGS) entry which is preliminary data.</text>
</comment>